<evidence type="ECO:0000256" key="10">
    <source>
        <dbReference type="PROSITE-ProRule" id="PRU10144"/>
    </source>
</evidence>
<evidence type="ECO:0000256" key="7">
    <source>
        <dbReference type="ARBA" id="ARBA00023136"/>
    </source>
</evidence>
<evidence type="ECO:0000256" key="9">
    <source>
        <dbReference type="PROSITE-ProRule" id="PRU01360"/>
    </source>
</evidence>
<evidence type="ECO:0000256" key="11">
    <source>
        <dbReference type="RuleBase" id="RU003357"/>
    </source>
</evidence>
<keyword evidence="8 9" id="KW-0998">Cell outer membrane</keyword>
<feature type="signal peptide" evidence="12">
    <location>
        <begin position="1"/>
        <end position="37"/>
    </location>
</feature>
<evidence type="ECO:0000259" key="13">
    <source>
        <dbReference type="Pfam" id="PF00593"/>
    </source>
</evidence>
<dbReference type="InterPro" id="IPR036942">
    <property type="entry name" value="Beta-barrel_TonB_sf"/>
</dbReference>
<dbReference type="InterPro" id="IPR039426">
    <property type="entry name" value="TonB-dep_rcpt-like"/>
</dbReference>
<dbReference type="InterPro" id="IPR010917">
    <property type="entry name" value="TonB_rcpt_CS"/>
</dbReference>
<gene>
    <name evidence="15" type="ORF">P0Y56_16265</name>
</gene>
<dbReference type="Pfam" id="PF07715">
    <property type="entry name" value="Plug"/>
    <property type="match status" value="1"/>
</dbReference>
<dbReference type="PANTHER" id="PTHR47234:SF2">
    <property type="entry name" value="TONB-DEPENDENT RECEPTOR"/>
    <property type="match status" value="1"/>
</dbReference>
<keyword evidence="7 9" id="KW-0472">Membrane</keyword>
<evidence type="ECO:0000256" key="4">
    <source>
        <dbReference type="ARBA" id="ARBA00022692"/>
    </source>
</evidence>
<dbReference type="InterPro" id="IPR037066">
    <property type="entry name" value="Plug_dom_sf"/>
</dbReference>
<dbReference type="GO" id="GO:0009279">
    <property type="term" value="C:cell outer membrane"/>
    <property type="evidence" value="ECO:0007669"/>
    <property type="project" value="UniProtKB-SubCell"/>
</dbReference>
<evidence type="ECO:0000256" key="1">
    <source>
        <dbReference type="ARBA" id="ARBA00004571"/>
    </source>
</evidence>
<evidence type="ECO:0000259" key="14">
    <source>
        <dbReference type="Pfam" id="PF07715"/>
    </source>
</evidence>
<dbReference type="SUPFAM" id="SSF56935">
    <property type="entry name" value="Porins"/>
    <property type="match status" value="1"/>
</dbReference>
<keyword evidence="2 9" id="KW-0813">Transport</keyword>
<feature type="domain" description="TonB-dependent receptor-like beta-barrel" evidence="13">
    <location>
        <begin position="448"/>
        <end position="1007"/>
    </location>
</feature>
<comment type="subcellular location">
    <subcellularLocation>
        <location evidence="1 9">Cell outer membrane</location>
        <topology evidence="1 9">Multi-pass membrane protein</topology>
    </subcellularLocation>
</comment>
<dbReference type="KEGG" id="acob:P0Y56_16265"/>
<name>A0AAJ6BNZ0_9SPHN</name>
<keyword evidence="6 11" id="KW-0798">TonB box</keyword>
<sequence length="1055" mass="113675">MRKTPKGAQRAYSKLLMSCASSAVLSVMALSAVPAFAQDGDAKATDTDKPKEGDAIIVTGSRIQRADYENNSPTVTVDSALLTNSSTAAIETNLNKLPQFVPAQTPYAGGDIQPTATNTPGAATISLRGIGSNRSLVLLDGRRTTPANASGVVDISTIPSAAIERIEIISGGASATYGADAVAGVTNFILKKNVNGLELDGQMGLSQEGDGLEYQLSGIMGADFDDGRGNVSFAMSMNRREASYQRNRSWYRDLWANPDVGGTGFFMDTPGIYFGYDNLPDASLLASMFPNSTVPNSNVTVYNNSDGSPFVNGSWYPASNGYAYTPYSEGFDASKIDNYNYKVTSAGTVAKNNTNTYLVLPLTRYNFFARGNYEINDWLGVFGQALYSHVSTYTRQEPGPITSGWSVAIDPTTLDEDQLTADQWALLNSRADPDAPFELRALLPNDRETFTDVSTFNMLAGFQGYIPGTDWSWDLSANHGESETFARQTGIYSLERLRTVLNSGNFGEGFTATGNSKDNGFGASTATCTTGMNFFMLDASEISEDCYDAVRADLKNRSTVSQTIVEANFQGKVLDLPAGELRAALGASYRKQDYEFLNDTLTSQGTSFEDQALGIYPSADSFGSFDVKEVYGELLVPILSDIPLIKNFSLELGGRVSNYSTTGTSYTYKALGDWQVTDWLRFRGGYNRAERAPNIGELYLSAQETFGVNYAGDPCSLANPLSWSANPSNANGAAVEALCRTLMKRSGDANADATYYAGAQSNSTFGYAWPTLVGNSSLTTEKADTWTLGMVVTSPFESPLLSRLKLSVDWFDIKVKDAIAPLTVAAALQQCLDPAFNPLVLTDTAAAADTMFCQNIERNQTGAQGTVYITYTNSGRFEQQGIDAQLDWSTDVGKGKVGLNMVANYLLHYKSAALPSLPEVDYAGTFGTTENGLNTGAYRFRLLTNLSYSIGKVMVGLQWQHLSAVEDSTEATTHTTTVGAPAYDLFALNSTYAVTDNFTVRFGVNNLFNRAPPLTNYNPANTSASTTGNLIGGSYNAGYYDTNGRSFYLGANVKF</sequence>
<evidence type="ECO:0000256" key="5">
    <source>
        <dbReference type="ARBA" id="ARBA00022729"/>
    </source>
</evidence>
<accession>A0AAJ6BNZ0</accession>
<evidence type="ECO:0000256" key="12">
    <source>
        <dbReference type="SAM" id="SignalP"/>
    </source>
</evidence>
<dbReference type="InterPro" id="IPR000531">
    <property type="entry name" value="Beta-barrel_TonB"/>
</dbReference>
<protein>
    <submittedName>
        <fullName evidence="15">TonB-dependent receptor</fullName>
    </submittedName>
</protein>
<evidence type="ECO:0000256" key="8">
    <source>
        <dbReference type="ARBA" id="ARBA00023237"/>
    </source>
</evidence>
<dbReference type="EMBL" id="CP119316">
    <property type="protein sequence ID" value="WEK46541.1"/>
    <property type="molecule type" value="Genomic_DNA"/>
</dbReference>
<dbReference type="Gene3D" id="2.40.170.20">
    <property type="entry name" value="TonB-dependent receptor, beta-barrel domain"/>
    <property type="match status" value="1"/>
</dbReference>
<reference evidence="15" key="1">
    <citation type="submission" date="2023-03" db="EMBL/GenBank/DDBJ databases">
        <title>Andean soil-derived lignocellulolytic bacterial consortium as a source of novel taxa and putative plastic-active enzymes.</title>
        <authorList>
            <person name="Diaz-Garcia L."/>
            <person name="Chuvochina M."/>
            <person name="Feuerriegel G."/>
            <person name="Bunk B."/>
            <person name="Sproer C."/>
            <person name="Streit W.R."/>
            <person name="Rodriguez L.M."/>
            <person name="Overmann J."/>
            <person name="Jimenez D.J."/>
        </authorList>
    </citation>
    <scope>NUCLEOTIDE SEQUENCE</scope>
    <source>
        <strain evidence="15">MAG 26</strain>
    </source>
</reference>
<feature type="short sequence motif" description="TonB C-terminal box" evidence="10">
    <location>
        <begin position="1038"/>
        <end position="1055"/>
    </location>
</feature>
<comment type="similarity">
    <text evidence="9 11">Belongs to the TonB-dependent receptor family.</text>
</comment>
<dbReference type="Pfam" id="PF00593">
    <property type="entry name" value="TonB_dep_Rec_b-barrel"/>
    <property type="match status" value="1"/>
</dbReference>
<proteinExistence type="inferred from homology"/>
<dbReference type="InterPro" id="IPR012910">
    <property type="entry name" value="Plug_dom"/>
</dbReference>
<dbReference type="AlphaFoldDB" id="A0AAJ6BNZ0"/>
<evidence type="ECO:0000256" key="2">
    <source>
        <dbReference type="ARBA" id="ARBA00022448"/>
    </source>
</evidence>
<dbReference type="Gene3D" id="2.170.130.10">
    <property type="entry name" value="TonB-dependent receptor, plug domain"/>
    <property type="match status" value="1"/>
</dbReference>
<organism evidence="15 16">
    <name type="scientific">Candidatus Andeanibacterium colombiense</name>
    <dbReference type="NCBI Taxonomy" id="3121345"/>
    <lineage>
        <taxon>Bacteria</taxon>
        <taxon>Pseudomonadati</taxon>
        <taxon>Pseudomonadota</taxon>
        <taxon>Alphaproteobacteria</taxon>
        <taxon>Sphingomonadales</taxon>
        <taxon>Sphingomonadaceae</taxon>
        <taxon>Candidatus Andeanibacterium</taxon>
    </lineage>
</organism>
<evidence type="ECO:0000313" key="16">
    <source>
        <dbReference type="Proteomes" id="UP001218362"/>
    </source>
</evidence>
<keyword evidence="5 12" id="KW-0732">Signal</keyword>
<keyword evidence="15" id="KW-0675">Receptor</keyword>
<feature type="domain" description="TonB-dependent receptor plug" evidence="14">
    <location>
        <begin position="77"/>
        <end position="185"/>
    </location>
</feature>
<keyword evidence="4 9" id="KW-0812">Transmembrane</keyword>
<dbReference type="PANTHER" id="PTHR47234">
    <property type="match status" value="1"/>
</dbReference>
<evidence type="ECO:0000313" key="15">
    <source>
        <dbReference type="EMBL" id="WEK46541.1"/>
    </source>
</evidence>
<evidence type="ECO:0000256" key="3">
    <source>
        <dbReference type="ARBA" id="ARBA00022452"/>
    </source>
</evidence>
<dbReference type="PROSITE" id="PS52016">
    <property type="entry name" value="TONB_DEPENDENT_REC_3"/>
    <property type="match status" value="1"/>
</dbReference>
<evidence type="ECO:0000256" key="6">
    <source>
        <dbReference type="ARBA" id="ARBA00023077"/>
    </source>
</evidence>
<dbReference type="Proteomes" id="UP001218362">
    <property type="component" value="Chromosome"/>
</dbReference>
<feature type="chain" id="PRO_5042473368" evidence="12">
    <location>
        <begin position="38"/>
        <end position="1055"/>
    </location>
</feature>
<dbReference type="PROSITE" id="PS01156">
    <property type="entry name" value="TONB_DEPENDENT_REC_2"/>
    <property type="match status" value="1"/>
</dbReference>
<keyword evidence="3 9" id="KW-1134">Transmembrane beta strand</keyword>